<dbReference type="Proteomes" id="UP001443914">
    <property type="component" value="Unassembled WGS sequence"/>
</dbReference>
<name>A0AAW1HB57_SAPOF</name>
<evidence type="ECO:0000256" key="1">
    <source>
        <dbReference type="ARBA" id="ARBA00010835"/>
    </source>
</evidence>
<reference evidence="4" key="1">
    <citation type="submission" date="2024-03" db="EMBL/GenBank/DDBJ databases">
        <title>WGS assembly of Saponaria officinalis var. Norfolk2.</title>
        <authorList>
            <person name="Jenkins J."/>
            <person name="Shu S."/>
            <person name="Grimwood J."/>
            <person name="Barry K."/>
            <person name="Goodstein D."/>
            <person name="Schmutz J."/>
            <person name="Leebens-Mack J."/>
            <person name="Osbourn A."/>
        </authorList>
    </citation>
    <scope>NUCLEOTIDE SEQUENCE [LARGE SCALE GENOMIC DNA]</scope>
    <source>
        <strain evidence="4">JIC</strain>
    </source>
</reference>
<feature type="domain" description="Prokaryotic-type class I peptide chain release factors" evidence="3">
    <location>
        <begin position="371"/>
        <end position="387"/>
    </location>
</feature>
<comment type="caution">
    <text evidence="4">The sequence shown here is derived from an EMBL/GenBank/DDBJ whole genome shotgun (WGS) entry which is preliminary data.</text>
</comment>
<evidence type="ECO:0000259" key="3">
    <source>
        <dbReference type="PROSITE" id="PS00745"/>
    </source>
</evidence>
<dbReference type="GO" id="GO:0005737">
    <property type="term" value="C:cytoplasm"/>
    <property type="evidence" value="ECO:0007669"/>
    <property type="project" value="InterPro"/>
</dbReference>
<keyword evidence="5" id="KW-1185">Reference proteome</keyword>
<organism evidence="4 5">
    <name type="scientific">Saponaria officinalis</name>
    <name type="common">Common soapwort</name>
    <name type="synonym">Lychnis saponaria</name>
    <dbReference type="NCBI Taxonomy" id="3572"/>
    <lineage>
        <taxon>Eukaryota</taxon>
        <taxon>Viridiplantae</taxon>
        <taxon>Streptophyta</taxon>
        <taxon>Embryophyta</taxon>
        <taxon>Tracheophyta</taxon>
        <taxon>Spermatophyta</taxon>
        <taxon>Magnoliopsida</taxon>
        <taxon>eudicotyledons</taxon>
        <taxon>Gunneridae</taxon>
        <taxon>Pentapetalae</taxon>
        <taxon>Caryophyllales</taxon>
        <taxon>Caryophyllaceae</taxon>
        <taxon>Caryophylleae</taxon>
        <taxon>Saponaria</taxon>
    </lineage>
</organism>
<keyword evidence="2" id="KW-0648">Protein biosynthesis</keyword>
<dbReference type="InterPro" id="IPR005139">
    <property type="entry name" value="PCRF"/>
</dbReference>
<dbReference type="FunFam" id="3.30.160.20:FF:000004">
    <property type="entry name" value="Peptide chain release factor 1"/>
    <property type="match status" value="1"/>
</dbReference>
<dbReference type="Gene3D" id="1.20.58.410">
    <property type="entry name" value="Release factor"/>
    <property type="match status" value="1"/>
</dbReference>
<dbReference type="EMBL" id="JBDFQZ010000012">
    <property type="protein sequence ID" value="KAK9673278.1"/>
    <property type="molecule type" value="Genomic_DNA"/>
</dbReference>
<comment type="similarity">
    <text evidence="1">Belongs to the prokaryotic/mitochondrial release factor family.</text>
</comment>
<protein>
    <recommendedName>
        <fullName evidence="3">Prokaryotic-type class I peptide chain release factors domain-containing protein</fullName>
    </recommendedName>
</protein>
<accession>A0AAW1HB57</accession>
<dbReference type="SUPFAM" id="SSF75620">
    <property type="entry name" value="Release factor"/>
    <property type="match status" value="1"/>
</dbReference>
<dbReference type="SMART" id="SM00937">
    <property type="entry name" value="PCRF"/>
    <property type="match status" value="1"/>
</dbReference>
<sequence length="501" mass="56594">MIQSVGRKSRVSSLINPKFNINYLSNYFQHLNPNNFTSNIHQSRQFSSQNSNFRLRNAIFPPIFSGYSINSPLFTKISCGYDQRFEFCSWVHQFSSQTNTDDHDETSTCDGLTVEKIVANSWSILDEAENDWKSHASAVAQSIYLIKKRLKWKQMLVRLELLTAEVNKPDLWEDPVHAGKISREQGSLLGKVKEVMSFEQDLCEHIDMLKLAREENDSELESESVKALLNMRRDLKEKELEAMLSGEHDSCSCFIEVQAGAGGTESNDWASIVMQMYKSWAQRRGYRVSVVDEMPGDIAGIKRATIKVDGEYAFGYAKAEVGVHRLVRISPFDSAKRRHTSFAAVAVIPILKDVSSRVQIKESDLRIDRYRSGGAGGQSVNTTDSAVRITHIPTGITATCQNERSQHQNKASAMAVLQSRIDQLEMARQAQMNAHHTESLTDISWGNQIRTYVLHPYRMVKDLRTNYEISDPDSVLDGDLDGFIISFLSSSLDKDDGDLSR</sequence>
<dbReference type="Pfam" id="PF03462">
    <property type="entry name" value="PCRF"/>
    <property type="match status" value="1"/>
</dbReference>
<evidence type="ECO:0000313" key="5">
    <source>
        <dbReference type="Proteomes" id="UP001443914"/>
    </source>
</evidence>
<dbReference type="InterPro" id="IPR000352">
    <property type="entry name" value="Pep_chain_release_fac_I"/>
</dbReference>
<dbReference type="NCBIfam" id="TIGR00020">
    <property type="entry name" value="prfB"/>
    <property type="match status" value="1"/>
</dbReference>
<dbReference type="InterPro" id="IPR004374">
    <property type="entry name" value="PrfB"/>
</dbReference>
<dbReference type="Gene3D" id="3.30.160.20">
    <property type="match status" value="1"/>
</dbReference>
<dbReference type="PROSITE" id="PS00745">
    <property type="entry name" value="RF_PROK_I"/>
    <property type="match status" value="1"/>
</dbReference>
<proteinExistence type="inferred from homology"/>
<evidence type="ECO:0000313" key="4">
    <source>
        <dbReference type="EMBL" id="KAK9673278.1"/>
    </source>
</evidence>
<gene>
    <name evidence="4" type="ORF">RND81_12G157400</name>
</gene>
<dbReference type="HAMAP" id="MF_00094">
    <property type="entry name" value="Rel_fac_2"/>
    <property type="match status" value="1"/>
</dbReference>
<dbReference type="PANTHER" id="PTHR43116:SF3">
    <property type="entry name" value="CLASS I PEPTIDE CHAIN RELEASE FACTOR"/>
    <property type="match status" value="1"/>
</dbReference>
<dbReference type="AlphaFoldDB" id="A0AAW1HB57"/>
<dbReference type="InterPro" id="IPR045853">
    <property type="entry name" value="Pep_chain_release_fac_I_sf"/>
</dbReference>
<dbReference type="GO" id="GO:0016149">
    <property type="term" value="F:translation release factor activity, codon specific"/>
    <property type="evidence" value="ECO:0007669"/>
    <property type="project" value="InterPro"/>
</dbReference>
<evidence type="ECO:0000256" key="2">
    <source>
        <dbReference type="ARBA" id="ARBA00022917"/>
    </source>
</evidence>
<dbReference type="Gene3D" id="3.30.70.1660">
    <property type="match status" value="1"/>
</dbReference>
<dbReference type="Pfam" id="PF00472">
    <property type="entry name" value="RF-1"/>
    <property type="match status" value="1"/>
</dbReference>
<dbReference type="PANTHER" id="PTHR43116">
    <property type="entry name" value="PEPTIDE CHAIN RELEASE FACTOR 2"/>
    <property type="match status" value="1"/>
</dbReference>